<feature type="domain" description="LysM" evidence="7">
    <location>
        <begin position="212"/>
        <end position="255"/>
    </location>
</feature>
<evidence type="ECO:0000256" key="5">
    <source>
        <dbReference type="SAM" id="MobiDB-lite"/>
    </source>
</evidence>
<dbReference type="Pfam" id="PF01832">
    <property type="entry name" value="Glucosaminidase"/>
    <property type="match status" value="1"/>
</dbReference>
<dbReference type="GO" id="GO:0004040">
    <property type="term" value="F:amidase activity"/>
    <property type="evidence" value="ECO:0007669"/>
    <property type="project" value="InterPro"/>
</dbReference>
<dbReference type="Gene3D" id="1.10.530.10">
    <property type="match status" value="1"/>
</dbReference>
<keyword evidence="2" id="KW-0081">Bacteriolytic enzyme</keyword>
<dbReference type="GO" id="GO:0042742">
    <property type="term" value="P:defense response to bacterium"/>
    <property type="evidence" value="ECO:0007669"/>
    <property type="project" value="UniProtKB-KW"/>
</dbReference>
<evidence type="ECO:0000256" key="3">
    <source>
        <dbReference type="ARBA" id="ARBA00022801"/>
    </source>
</evidence>
<evidence type="ECO:0000256" key="1">
    <source>
        <dbReference type="ARBA" id="ARBA00022529"/>
    </source>
</evidence>
<dbReference type="RefSeq" id="WP_309940309.1">
    <property type="nucleotide sequence ID" value="NZ_AP025305.1"/>
</dbReference>
<accession>A0AAE3XPP7</accession>
<dbReference type="PROSITE" id="PS51257">
    <property type="entry name" value="PROKAR_LIPOPROTEIN"/>
    <property type="match status" value="1"/>
</dbReference>
<comment type="caution">
    <text evidence="8">The sequence shown here is derived from an EMBL/GenBank/DDBJ whole genome shotgun (WGS) entry which is preliminary data.</text>
</comment>
<dbReference type="PANTHER" id="PTHR33308">
    <property type="entry name" value="PEPTIDOGLYCAN HYDROLASE FLGJ"/>
    <property type="match status" value="1"/>
</dbReference>
<dbReference type="InterPro" id="IPR018392">
    <property type="entry name" value="LysM"/>
</dbReference>
<evidence type="ECO:0000313" key="8">
    <source>
        <dbReference type="EMBL" id="MDR6240393.1"/>
    </source>
</evidence>
<dbReference type="Gene3D" id="3.10.350.10">
    <property type="entry name" value="LysM domain"/>
    <property type="match status" value="1"/>
</dbReference>
<keyword evidence="1" id="KW-0929">Antimicrobial</keyword>
<dbReference type="InterPro" id="IPR051056">
    <property type="entry name" value="Glycosyl_Hydrolase_73"/>
</dbReference>
<name>A0AAE3XPP7_9BACT</name>
<dbReference type="InterPro" id="IPR036779">
    <property type="entry name" value="LysM_dom_sf"/>
</dbReference>
<dbReference type="Proteomes" id="UP001185092">
    <property type="component" value="Unassembled WGS sequence"/>
</dbReference>
<feature type="signal peptide" evidence="6">
    <location>
        <begin position="1"/>
        <end position="17"/>
    </location>
</feature>
<feature type="region of interest" description="Disordered" evidence="5">
    <location>
        <begin position="191"/>
        <end position="215"/>
    </location>
</feature>
<dbReference type="EMBL" id="JAVDQD010000004">
    <property type="protein sequence ID" value="MDR6240393.1"/>
    <property type="molecule type" value="Genomic_DNA"/>
</dbReference>
<dbReference type="GO" id="GO:0031640">
    <property type="term" value="P:killing of cells of another organism"/>
    <property type="evidence" value="ECO:0007669"/>
    <property type="project" value="UniProtKB-KW"/>
</dbReference>
<keyword evidence="9" id="KW-1185">Reference proteome</keyword>
<dbReference type="AlphaFoldDB" id="A0AAE3XPP7"/>
<organism evidence="8 9">
    <name type="scientific">Aureibacter tunicatorum</name>
    <dbReference type="NCBI Taxonomy" id="866807"/>
    <lineage>
        <taxon>Bacteria</taxon>
        <taxon>Pseudomonadati</taxon>
        <taxon>Bacteroidota</taxon>
        <taxon>Cytophagia</taxon>
        <taxon>Cytophagales</taxon>
        <taxon>Persicobacteraceae</taxon>
        <taxon>Aureibacter</taxon>
    </lineage>
</organism>
<evidence type="ECO:0000256" key="4">
    <source>
        <dbReference type="ARBA" id="ARBA00032108"/>
    </source>
</evidence>
<evidence type="ECO:0000313" key="9">
    <source>
        <dbReference type="Proteomes" id="UP001185092"/>
    </source>
</evidence>
<dbReference type="PANTHER" id="PTHR33308:SF9">
    <property type="entry name" value="PEPTIDOGLYCAN HYDROLASE FLGJ"/>
    <property type="match status" value="1"/>
</dbReference>
<dbReference type="CDD" id="cd00118">
    <property type="entry name" value="LysM"/>
    <property type="match status" value="1"/>
</dbReference>
<dbReference type="InterPro" id="IPR002901">
    <property type="entry name" value="MGlyc_endo_b_GlcNAc-like_dom"/>
</dbReference>
<feature type="chain" id="PRO_5042108684" description="Peptidoglycan hydrolase" evidence="6">
    <location>
        <begin position="18"/>
        <end position="256"/>
    </location>
</feature>
<gene>
    <name evidence="8" type="ORF">HNQ88_003459</name>
</gene>
<sequence>MNRFLSLLMLFSACAMIGCSTSKKVQVTSKPTVQRKASSGSYNNKVHRYIDTYSDIAMSQMKTHKIPASITLAQGILESGSGESDLAKRSNNHFGIKCHSDWKGKKVYHDDNRKGECFRKYNHPRESFNDHSLFLKKSRYQFLYKYKPHDYKSWAHGLKKAGYATDSRYPQKLIDLIERYDLHKYDQLVLKGKSKAPKQETPKKTKSNSSAKTHTVAKGDTLYSLSRKYGMSVDQIKRLNGLKSNTISIGQKLKVN</sequence>
<evidence type="ECO:0000256" key="6">
    <source>
        <dbReference type="SAM" id="SignalP"/>
    </source>
</evidence>
<dbReference type="Pfam" id="PF01476">
    <property type="entry name" value="LysM"/>
    <property type="match status" value="1"/>
</dbReference>
<dbReference type="SMART" id="SM00257">
    <property type="entry name" value="LysM"/>
    <property type="match status" value="1"/>
</dbReference>
<dbReference type="SUPFAM" id="SSF54106">
    <property type="entry name" value="LysM domain"/>
    <property type="match status" value="1"/>
</dbReference>
<evidence type="ECO:0000259" key="7">
    <source>
        <dbReference type="PROSITE" id="PS51782"/>
    </source>
</evidence>
<proteinExistence type="predicted"/>
<dbReference type="PROSITE" id="PS51782">
    <property type="entry name" value="LYSM"/>
    <property type="match status" value="1"/>
</dbReference>
<dbReference type="SMART" id="SM00047">
    <property type="entry name" value="LYZ2"/>
    <property type="match status" value="1"/>
</dbReference>
<keyword evidence="6" id="KW-0732">Signal</keyword>
<protein>
    <recommendedName>
        <fullName evidence="4">Peptidoglycan hydrolase</fullName>
    </recommendedName>
</protein>
<keyword evidence="3 8" id="KW-0378">Hydrolase</keyword>
<reference evidence="8" key="1">
    <citation type="submission" date="2023-07" db="EMBL/GenBank/DDBJ databases">
        <title>Genomic Encyclopedia of Type Strains, Phase IV (KMG-IV): sequencing the most valuable type-strain genomes for metagenomic binning, comparative biology and taxonomic classification.</title>
        <authorList>
            <person name="Goeker M."/>
        </authorList>
    </citation>
    <scope>NUCLEOTIDE SEQUENCE</scope>
    <source>
        <strain evidence="8">DSM 26174</strain>
    </source>
</reference>
<evidence type="ECO:0000256" key="2">
    <source>
        <dbReference type="ARBA" id="ARBA00022638"/>
    </source>
</evidence>